<dbReference type="STRING" id="1838286.Verru16b_01002"/>
<dbReference type="KEGG" id="obg:Verru16b_01002"/>
<dbReference type="Proteomes" id="UP000095228">
    <property type="component" value="Chromosome"/>
</dbReference>
<dbReference type="Pfam" id="PF13349">
    <property type="entry name" value="DUF4097"/>
    <property type="match status" value="1"/>
</dbReference>
<keyword evidence="5" id="KW-1185">Reference proteome</keyword>
<organism evidence="4 5">
    <name type="scientific">Lacunisphaera limnophila</name>
    <dbReference type="NCBI Taxonomy" id="1838286"/>
    <lineage>
        <taxon>Bacteria</taxon>
        <taxon>Pseudomonadati</taxon>
        <taxon>Verrucomicrobiota</taxon>
        <taxon>Opitutia</taxon>
        <taxon>Opitutales</taxon>
        <taxon>Opitutaceae</taxon>
        <taxon>Lacunisphaera</taxon>
    </lineage>
</organism>
<evidence type="ECO:0000256" key="2">
    <source>
        <dbReference type="SAM" id="SignalP"/>
    </source>
</evidence>
<evidence type="ECO:0000313" key="4">
    <source>
        <dbReference type="EMBL" id="AOS43942.1"/>
    </source>
</evidence>
<dbReference type="InterPro" id="IPR025164">
    <property type="entry name" value="Toastrack_DUF4097"/>
</dbReference>
<evidence type="ECO:0000259" key="3">
    <source>
        <dbReference type="Pfam" id="PF13349"/>
    </source>
</evidence>
<dbReference type="OrthoDB" id="190561at2"/>
<proteinExistence type="predicted"/>
<evidence type="ECO:0000313" key="5">
    <source>
        <dbReference type="Proteomes" id="UP000095228"/>
    </source>
</evidence>
<feature type="signal peptide" evidence="2">
    <location>
        <begin position="1"/>
        <end position="28"/>
    </location>
</feature>
<accession>A0A1D8ASV4</accession>
<feature type="domain" description="DUF4097" evidence="3">
    <location>
        <begin position="142"/>
        <end position="229"/>
    </location>
</feature>
<feature type="coiled-coil region" evidence="1">
    <location>
        <begin position="252"/>
        <end position="284"/>
    </location>
</feature>
<sequence length="346" mass="36716">MKILSRSTLRLTSLLAAATLLLAPAVRAQDDEPAGATARVKFSDPAKPGTLRLILPWAEARITGTDGSEVVVTSSLDQKGRAEVDSDGFRRLDEDVTFELIEKDNIASISIAGDNLWATHGAEFEIQVPRNTNLVIRTEIGGDLDVEGVEGDLDISCMNGEVNLTDIASSAVVNSMNGEIRASFKHAPVKAVSLSSMNGEIDVHLPGDTKANLRMRTHNGSIRTNFPAGVLATKTENVSARTSIAADSREGQRELQRELAKLGREQAQLAKEAARAAVEEARLAMEVAVETRVETEVRAGAPVPPVPPVPPMPNFGGKSIVGTLNGGGVDIKLTSMNGTITLRAAK</sequence>
<dbReference type="RefSeq" id="WP_069961249.1">
    <property type="nucleotide sequence ID" value="NZ_CP016094.1"/>
</dbReference>
<feature type="chain" id="PRO_5009105180" description="DUF4097 domain-containing protein" evidence="2">
    <location>
        <begin position="29"/>
        <end position="346"/>
    </location>
</feature>
<dbReference type="AlphaFoldDB" id="A0A1D8ASV4"/>
<evidence type="ECO:0000256" key="1">
    <source>
        <dbReference type="SAM" id="Coils"/>
    </source>
</evidence>
<reference evidence="4 5" key="1">
    <citation type="submission" date="2016-06" db="EMBL/GenBank/DDBJ databases">
        <title>Three novel species with peptidoglycan cell walls form the new genus Lacunisphaera gen. nov. in the family Opitutaceae of the verrucomicrobial subdivision 4.</title>
        <authorList>
            <person name="Rast P."/>
            <person name="Gloeckner I."/>
            <person name="Jogler M."/>
            <person name="Boedeker C."/>
            <person name="Jeske O."/>
            <person name="Wiegand S."/>
            <person name="Reinhardt R."/>
            <person name="Schumann P."/>
            <person name="Rohde M."/>
            <person name="Spring S."/>
            <person name="Gloeckner F.O."/>
            <person name="Jogler C."/>
        </authorList>
    </citation>
    <scope>NUCLEOTIDE SEQUENCE [LARGE SCALE GENOMIC DNA]</scope>
    <source>
        <strain evidence="4 5">IG16b</strain>
    </source>
</reference>
<keyword evidence="2" id="KW-0732">Signal</keyword>
<name>A0A1D8ASV4_9BACT</name>
<dbReference type="EMBL" id="CP016094">
    <property type="protein sequence ID" value="AOS43942.1"/>
    <property type="molecule type" value="Genomic_DNA"/>
</dbReference>
<keyword evidence="1" id="KW-0175">Coiled coil</keyword>
<protein>
    <recommendedName>
        <fullName evidence="3">DUF4097 domain-containing protein</fullName>
    </recommendedName>
</protein>
<gene>
    <name evidence="4" type="ORF">Verru16b_01002</name>
</gene>